<name>A0AAV7VZD4_PLEWA</name>
<proteinExistence type="predicted"/>
<protein>
    <submittedName>
        <fullName evidence="1">Uncharacterized protein</fullName>
    </submittedName>
</protein>
<comment type="caution">
    <text evidence="1">The sequence shown here is derived from an EMBL/GenBank/DDBJ whole genome shotgun (WGS) entry which is preliminary data.</text>
</comment>
<reference evidence="1" key="1">
    <citation type="journal article" date="2022" name="bioRxiv">
        <title>Sequencing and chromosome-scale assembly of the giantPleurodeles waltlgenome.</title>
        <authorList>
            <person name="Brown T."/>
            <person name="Elewa A."/>
            <person name="Iarovenko S."/>
            <person name="Subramanian E."/>
            <person name="Araus A.J."/>
            <person name="Petzold A."/>
            <person name="Susuki M."/>
            <person name="Suzuki K.-i.T."/>
            <person name="Hayashi T."/>
            <person name="Toyoda A."/>
            <person name="Oliveira C."/>
            <person name="Osipova E."/>
            <person name="Leigh N.D."/>
            <person name="Simon A."/>
            <person name="Yun M.H."/>
        </authorList>
    </citation>
    <scope>NUCLEOTIDE SEQUENCE</scope>
    <source>
        <strain evidence="1">20211129_DDA</strain>
        <tissue evidence="1">Liver</tissue>
    </source>
</reference>
<keyword evidence="2" id="KW-1185">Reference proteome</keyword>
<evidence type="ECO:0000313" key="1">
    <source>
        <dbReference type="EMBL" id="KAJ1206174.1"/>
    </source>
</evidence>
<dbReference type="AlphaFoldDB" id="A0AAV7VZD4"/>
<sequence length="76" mass="7833">MTVAMWVDSSWRGRRPESVVLLGAGREQKGHWAVREEQTDAGVPAGDLAEEGAAAAGVQNGGEVSGILTTPGGQLC</sequence>
<dbReference type="EMBL" id="JANPWB010000002">
    <property type="protein sequence ID" value="KAJ1206174.1"/>
    <property type="molecule type" value="Genomic_DNA"/>
</dbReference>
<accession>A0AAV7VZD4</accession>
<gene>
    <name evidence="1" type="ORF">NDU88_001583</name>
</gene>
<evidence type="ECO:0000313" key="2">
    <source>
        <dbReference type="Proteomes" id="UP001066276"/>
    </source>
</evidence>
<organism evidence="1 2">
    <name type="scientific">Pleurodeles waltl</name>
    <name type="common">Iberian ribbed newt</name>
    <dbReference type="NCBI Taxonomy" id="8319"/>
    <lineage>
        <taxon>Eukaryota</taxon>
        <taxon>Metazoa</taxon>
        <taxon>Chordata</taxon>
        <taxon>Craniata</taxon>
        <taxon>Vertebrata</taxon>
        <taxon>Euteleostomi</taxon>
        <taxon>Amphibia</taxon>
        <taxon>Batrachia</taxon>
        <taxon>Caudata</taxon>
        <taxon>Salamandroidea</taxon>
        <taxon>Salamandridae</taxon>
        <taxon>Pleurodelinae</taxon>
        <taxon>Pleurodeles</taxon>
    </lineage>
</organism>
<dbReference type="Proteomes" id="UP001066276">
    <property type="component" value="Chromosome 1_2"/>
</dbReference>